<dbReference type="GeneID" id="37067003"/>
<feature type="chain" id="PRO_5016283553" evidence="2">
    <location>
        <begin position="19"/>
        <end position="489"/>
    </location>
</feature>
<dbReference type="VEuPathDB" id="FungiDB:BO70DRAFT_370812"/>
<dbReference type="RefSeq" id="XP_025400058.1">
    <property type="nucleotide sequence ID" value="XM_025544766.1"/>
</dbReference>
<dbReference type="Pfam" id="PF03659">
    <property type="entry name" value="Glyco_hydro_71"/>
    <property type="match status" value="1"/>
</dbReference>
<evidence type="ECO:0000313" key="3">
    <source>
        <dbReference type="EMBL" id="PWY83615.1"/>
    </source>
</evidence>
<organism evidence="3 4">
    <name type="scientific">Aspergillus heteromorphus CBS 117.55</name>
    <dbReference type="NCBI Taxonomy" id="1448321"/>
    <lineage>
        <taxon>Eukaryota</taxon>
        <taxon>Fungi</taxon>
        <taxon>Dikarya</taxon>
        <taxon>Ascomycota</taxon>
        <taxon>Pezizomycotina</taxon>
        <taxon>Eurotiomycetes</taxon>
        <taxon>Eurotiomycetidae</taxon>
        <taxon>Eurotiales</taxon>
        <taxon>Aspergillaceae</taxon>
        <taxon>Aspergillus</taxon>
        <taxon>Aspergillus subgen. Circumdati</taxon>
    </lineage>
</organism>
<feature type="signal peptide" evidence="2">
    <location>
        <begin position="1"/>
        <end position="18"/>
    </location>
</feature>
<dbReference type="Proteomes" id="UP000247233">
    <property type="component" value="Unassembled WGS sequence"/>
</dbReference>
<gene>
    <name evidence="3" type="ORF">BO70DRAFT_370812</name>
</gene>
<reference evidence="3 4" key="1">
    <citation type="submission" date="2016-12" db="EMBL/GenBank/DDBJ databases">
        <title>The genomes of Aspergillus section Nigri reveals drivers in fungal speciation.</title>
        <authorList>
            <consortium name="DOE Joint Genome Institute"/>
            <person name="Vesth T.C."/>
            <person name="Nybo J."/>
            <person name="Theobald S."/>
            <person name="Brandl J."/>
            <person name="Frisvad J.C."/>
            <person name="Nielsen K.F."/>
            <person name="Lyhne E.K."/>
            <person name="Kogle M.E."/>
            <person name="Kuo A."/>
            <person name="Riley R."/>
            <person name="Clum A."/>
            <person name="Nolan M."/>
            <person name="Lipzen A."/>
            <person name="Salamov A."/>
            <person name="Henrissat B."/>
            <person name="Wiebenga A."/>
            <person name="De Vries R.P."/>
            <person name="Grigoriev I.V."/>
            <person name="Mortensen U.H."/>
            <person name="Andersen M.R."/>
            <person name="Baker S.E."/>
        </authorList>
    </citation>
    <scope>NUCLEOTIDE SEQUENCE [LARGE SCALE GENOMIC DNA]</scope>
    <source>
        <strain evidence="3 4">CBS 117.55</strain>
    </source>
</reference>
<accession>A0A317WCG1</accession>
<evidence type="ECO:0000256" key="1">
    <source>
        <dbReference type="SAM" id="Phobius"/>
    </source>
</evidence>
<dbReference type="STRING" id="1448321.A0A317WCG1"/>
<comment type="caution">
    <text evidence="3">The sequence shown here is derived from an EMBL/GenBank/DDBJ whole genome shotgun (WGS) entry which is preliminary data.</text>
</comment>
<dbReference type="GO" id="GO:0051118">
    <property type="term" value="F:glucan endo-1,3-alpha-glucosidase activity"/>
    <property type="evidence" value="ECO:0007669"/>
    <property type="project" value="InterPro"/>
</dbReference>
<keyword evidence="2" id="KW-0732">Signal</keyword>
<dbReference type="InterPro" id="IPR005197">
    <property type="entry name" value="Glyco_hydro_71"/>
</dbReference>
<evidence type="ECO:0000313" key="4">
    <source>
        <dbReference type="Proteomes" id="UP000247233"/>
    </source>
</evidence>
<dbReference type="Gene3D" id="3.20.20.80">
    <property type="entry name" value="Glycosidases"/>
    <property type="match status" value="1"/>
</dbReference>
<dbReference type="CDD" id="cd11577">
    <property type="entry name" value="GH71"/>
    <property type="match status" value="1"/>
</dbReference>
<dbReference type="EMBL" id="MSFL01000010">
    <property type="protein sequence ID" value="PWY83615.1"/>
    <property type="molecule type" value="Genomic_DNA"/>
</dbReference>
<dbReference type="PANTHER" id="PTHR43173">
    <property type="entry name" value="ABC1 FAMILY PROTEIN"/>
    <property type="match status" value="1"/>
</dbReference>
<dbReference type="AlphaFoldDB" id="A0A317WCG1"/>
<keyword evidence="4" id="KW-1185">Reference proteome</keyword>
<proteinExistence type="predicted"/>
<name>A0A317WCG1_9EURO</name>
<dbReference type="OrthoDB" id="1046782at2759"/>
<keyword evidence="1" id="KW-0472">Membrane</keyword>
<dbReference type="PANTHER" id="PTHR43173:SF33">
    <property type="entry name" value="ASCUS WALL ENDO-1,3-ALPHA-GLUCANASE-RELATED"/>
    <property type="match status" value="1"/>
</dbReference>
<keyword evidence="1" id="KW-1133">Transmembrane helix</keyword>
<evidence type="ECO:0000256" key="2">
    <source>
        <dbReference type="SAM" id="SignalP"/>
    </source>
</evidence>
<feature type="transmembrane region" description="Helical" evidence="1">
    <location>
        <begin position="458"/>
        <end position="483"/>
    </location>
</feature>
<keyword evidence="1" id="KW-0812">Transmembrane</keyword>
<dbReference type="InterPro" id="IPR051130">
    <property type="entry name" value="Mito_struct-func_regulator"/>
</dbReference>
<sequence>MKLVQLLLVCLLAYRVSGYAVFAHFMVTNSENYTLADWEEDISLALDASIDAFALNMAYEDSTNDKALPLAFEAAANVEGDFGLFFSFDYSGNGAWPKAVVAEMILEYSSYSAYYLHNSKPFVSTFEGPANAEDWKTIKEETDCFFAALEVGGGGIVDALFSWAAWPWGPRDMDTYTDASYLQYLNESGQALPYMMPVSPWFYTNLPGYEKNWLWRGDHIWHDRWLEAWYIRPEFIEIISWNDYGESHYIGPLRDNAMAAFEIGEAAYNYVTGMPHDGWRDLLPYVADTYKDDIATIATETLVAWYRLQPVAACGTGGTSANTASELQLEFTPAEVLTDMIFFSALLADTADVSVTVGGVSIDATWRNIPNEKGPQTGLYHGQAAFGSNTGEVVVTVSRDGSTIAQVVGEAISTSCTDGLANYNAWVGSAKASTAVNAVTPALLEDQVCVNGTGPNNFAGLCGFACTYGYCPLLVFFIFLLNFDLEQYH</sequence>
<protein>
    <submittedName>
        <fullName evidence="3">Putative extracellular alpha-1,3-glucanase/mutanase</fullName>
    </submittedName>
</protein>